<evidence type="ECO:0000313" key="2">
    <source>
        <dbReference type="Proteomes" id="UP000249614"/>
    </source>
</evidence>
<dbReference type="RefSeq" id="WP_111112038.1">
    <property type="nucleotide sequence ID" value="NZ_LXXM01000113.1"/>
</dbReference>
<dbReference type="Proteomes" id="UP000249614">
    <property type="component" value="Unassembled WGS sequence"/>
</dbReference>
<name>A0A2W6IHU8_STEMA</name>
<organism evidence="1 2">
    <name type="scientific">Stenotrophomonas maltophilia</name>
    <name type="common">Pseudomonas maltophilia</name>
    <name type="synonym">Xanthomonas maltophilia</name>
    <dbReference type="NCBI Taxonomy" id="40324"/>
    <lineage>
        <taxon>Bacteria</taxon>
        <taxon>Pseudomonadati</taxon>
        <taxon>Pseudomonadota</taxon>
        <taxon>Gammaproteobacteria</taxon>
        <taxon>Lysobacterales</taxon>
        <taxon>Lysobacteraceae</taxon>
        <taxon>Stenotrophomonas</taxon>
        <taxon>Stenotrophomonas maltophilia group</taxon>
    </lineage>
</organism>
<accession>A0A2W6IHU8</accession>
<dbReference type="EMBL" id="LXXM01000113">
    <property type="protein sequence ID" value="PZS93796.1"/>
    <property type="molecule type" value="Genomic_DNA"/>
</dbReference>
<comment type="caution">
    <text evidence="1">The sequence shown here is derived from an EMBL/GenBank/DDBJ whole genome shotgun (WGS) entry which is preliminary data.</text>
</comment>
<gene>
    <name evidence="1" type="ORF">A7X83_05560</name>
</gene>
<dbReference type="AlphaFoldDB" id="A0A2W6IHU8"/>
<proteinExistence type="predicted"/>
<reference evidence="1 2" key="1">
    <citation type="submission" date="2016-05" db="EMBL/GenBank/DDBJ databases">
        <authorList>
            <person name="Lavstsen T."/>
            <person name="Jespersen J.S."/>
        </authorList>
    </citation>
    <scope>NUCLEOTIDE SEQUENCE [LARGE SCALE GENOMIC DNA]</scope>
    <source>
        <strain evidence="1 2">SM-5815</strain>
    </source>
</reference>
<protein>
    <submittedName>
        <fullName evidence="1">Uncharacterized protein</fullName>
    </submittedName>
</protein>
<sequence>MYQLTADPTVVYCPERQSWISEGTWLWDQYQQWLEEGNRPMPIGPAYVLYSPEHFRAIRDAAFAWMNSEVKACGYDDLANCASYFNSGVERYRLEARALVAWRDEVNQRLEQLVLAPPAGIETWEQVRPLLPQPEAFPWPASVELPLEAGGGPTAQL</sequence>
<evidence type="ECO:0000313" key="1">
    <source>
        <dbReference type="EMBL" id="PZS93796.1"/>
    </source>
</evidence>